<comment type="subcellular location">
    <subcellularLocation>
        <location evidence="1 15">Cytoplasm</location>
    </subcellularLocation>
</comment>
<keyword evidence="17" id="KW-1185">Reference proteome</keyword>
<comment type="caution">
    <text evidence="16">The sequence shown here is derived from an EMBL/GenBank/DDBJ whole genome shotgun (WGS) entry which is preliminary data.</text>
</comment>
<evidence type="ECO:0000256" key="13">
    <source>
        <dbReference type="ARBA" id="ARBA00077165"/>
    </source>
</evidence>
<protein>
    <recommendedName>
        <fullName evidence="11 15">Leucyl/phenylalanyl-tRNA--protein transferase</fullName>
        <ecNumber evidence="10 15">2.3.2.6</ecNumber>
    </recommendedName>
    <alternativeName>
        <fullName evidence="12 15">L/F-transferase</fullName>
    </alternativeName>
    <alternativeName>
        <fullName evidence="13 15">Leucyltransferase</fullName>
    </alternativeName>
    <alternativeName>
        <fullName evidence="14 15">Phenyalanyltransferase</fullName>
    </alternativeName>
</protein>
<dbReference type="HAMAP" id="MF_00688">
    <property type="entry name" value="Leu_Phe_trans"/>
    <property type="match status" value="1"/>
</dbReference>
<dbReference type="GO" id="GO:0030163">
    <property type="term" value="P:protein catabolic process"/>
    <property type="evidence" value="ECO:0007669"/>
    <property type="project" value="UniProtKB-UniRule"/>
</dbReference>
<evidence type="ECO:0000256" key="11">
    <source>
        <dbReference type="ARBA" id="ARBA00074372"/>
    </source>
</evidence>
<dbReference type="PANTHER" id="PTHR30098">
    <property type="entry name" value="LEUCYL/PHENYLALANYL-TRNA--PROTEIN TRANSFERASE"/>
    <property type="match status" value="1"/>
</dbReference>
<dbReference type="OrthoDB" id="9790282at2"/>
<keyword evidence="2 15" id="KW-0963">Cytoplasm</keyword>
<evidence type="ECO:0000256" key="12">
    <source>
        <dbReference type="ARBA" id="ARBA00077136"/>
    </source>
</evidence>
<comment type="catalytic activity">
    <reaction evidence="6 15">
        <text>N-terminal L-arginyl-[protein] + L-leucyl-tRNA(Leu) = N-terminal L-leucyl-L-arginyl-[protein] + tRNA(Leu) + H(+)</text>
        <dbReference type="Rhea" id="RHEA:50416"/>
        <dbReference type="Rhea" id="RHEA-COMP:9613"/>
        <dbReference type="Rhea" id="RHEA-COMP:9622"/>
        <dbReference type="Rhea" id="RHEA-COMP:12672"/>
        <dbReference type="Rhea" id="RHEA-COMP:12673"/>
        <dbReference type="ChEBI" id="CHEBI:15378"/>
        <dbReference type="ChEBI" id="CHEBI:64719"/>
        <dbReference type="ChEBI" id="CHEBI:78442"/>
        <dbReference type="ChEBI" id="CHEBI:78494"/>
        <dbReference type="ChEBI" id="CHEBI:133044"/>
        <dbReference type="EC" id="2.3.2.6"/>
    </reaction>
</comment>
<accession>A0A3S0PDG3</accession>
<dbReference type="Gene3D" id="3.40.630.70">
    <property type="entry name" value="Leucyl/phenylalanyl-tRNA-protein transferase, C-terminal domain"/>
    <property type="match status" value="1"/>
</dbReference>
<comment type="catalytic activity">
    <reaction evidence="7 15">
        <text>N-terminal L-lysyl-[protein] + L-leucyl-tRNA(Leu) = N-terminal L-leucyl-L-lysyl-[protein] + tRNA(Leu) + H(+)</text>
        <dbReference type="Rhea" id="RHEA:12340"/>
        <dbReference type="Rhea" id="RHEA-COMP:9613"/>
        <dbReference type="Rhea" id="RHEA-COMP:9622"/>
        <dbReference type="Rhea" id="RHEA-COMP:12670"/>
        <dbReference type="Rhea" id="RHEA-COMP:12671"/>
        <dbReference type="ChEBI" id="CHEBI:15378"/>
        <dbReference type="ChEBI" id="CHEBI:65249"/>
        <dbReference type="ChEBI" id="CHEBI:78442"/>
        <dbReference type="ChEBI" id="CHEBI:78494"/>
        <dbReference type="ChEBI" id="CHEBI:133043"/>
        <dbReference type="EC" id="2.3.2.6"/>
    </reaction>
</comment>
<dbReference type="SUPFAM" id="SSF55729">
    <property type="entry name" value="Acyl-CoA N-acyltransferases (Nat)"/>
    <property type="match status" value="1"/>
</dbReference>
<keyword evidence="3 15" id="KW-0808">Transferase</keyword>
<sequence length="261" mass="28766">MIRLPLLDDNAPDHFPDPRTALIEPNGLLAFGGDLSPERLIAAYSHGIFPWFNEGEPILWWSPDPRCVFETEALRPNRSLRRALSDTSWHITADRAFREVMLACAAPRAGQAGTWISPAMIDAYVALHEMNRAHSVEVWDGDQLVGGIYGVSIGRLFCGESMFSARSGGSKLALCALAGWLREWSCPWIDAQVSNPHLLGLGAKEIPRSAFLQNVRVLTSAPFDQQQWHNIADLPANRLLIDSDINGPDEVQASSEPDSCP</sequence>
<comment type="catalytic activity">
    <reaction evidence="5 15">
        <text>L-phenylalanyl-tRNA(Phe) + an N-terminal L-alpha-aminoacyl-[protein] = an N-terminal L-phenylalanyl-L-alpha-aminoacyl-[protein] + tRNA(Phe)</text>
        <dbReference type="Rhea" id="RHEA:43632"/>
        <dbReference type="Rhea" id="RHEA-COMP:9668"/>
        <dbReference type="Rhea" id="RHEA-COMP:9699"/>
        <dbReference type="Rhea" id="RHEA-COMP:10636"/>
        <dbReference type="Rhea" id="RHEA-COMP:10637"/>
        <dbReference type="ChEBI" id="CHEBI:78442"/>
        <dbReference type="ChEBI" id="CHEBI:78531"/>
        <dbReference type="ChEBI" id="CHEBI:78597"/>
        <dbReference type="ChEBI" id="CHEBI:83561"/>
        <dbReference type="EC" id="2.3.2.6"/>
    </reaction>
</comment>
<evidence type="ECO:0000256" key="3">
    <source>
        <dbReference type="ARBA" id="ARBA00022679"/>
    </source>
</evidence>
<evidence type="ECO:0000256" key="15">
    <source>
        <dbReference type="HAMAP-Rule" id="MF_00688"/>
    </source>
</evidence>
<evidence type="ECO:0000256" key="7">
    <source>
        <dbReference type="ARBA" id="ARBA00051538"/>
    </source>
</evidence>
<evidence type="ECO:0000256" key="10">
    <source>
        <dbReference type="ARBA" id="ARBA00066767"/>
    </source>
</evidence>
<dbReference type="GO" id="GO:0008914">
    <property type="term" value="F:leucyl-tRNA--protein transferase activity"/>
    <property type="evidence" value="ECO:0007669"/>
    <property type="project" value="UniProtKB-UniRule"/>
</dbReference>
<proteinExistence type="inferred from homology"/>
<keyword evidence="4 15" id="KW-0012">Acyltransferase</keyword>
<evidence type="ECO:0000256" key="8">
    <source>
        <dbReference type="ARBA" id="ARBA00054043"/>
    </source>
</evidence>
<gene>
    <name evidence="15" type="primary">aat</name>
    <name evidence="16" type="ORF">EKH79_05140</name>
</gene>
<evidence type="ECO:0000313" key="16">
    <source>
        <dbReference type="EMBL" id="RUL66082.1"/>
    </source>
</evidence>
<dbReference type="Gene3D" id="3.30.70.3550">
    <property type="entry name" value="Leucyl/phenylalanyl-tRNA-protein transferase, N-terminal domain"/>
    <property type="match status" value="1"/>
</dbReference>
<dbReference type="EMBL" id="RYZR01000003">
    <property type="protein sequence ID" value="RUL66082.1"/>
    <property type="molecule type" value="Genomic_DNA"/>
</dbReference>
<evidence type="ECO:0000256" key="9">
    <source>
        <dbReference type="ARBA" id="ARBA00061535"/>
    </source>
</evidence>
<reference evidence="16 17" key="1">
    <citation type="submission" date="2018-12" db="EMBL/GenBank/DDBJ databases">
        <title>Dyella dinghuensis sp. nov. DHOA06 and Dyella choica sp. nov. 4M-K27, isolated from forest soil.</title>
        <authorList>
            <person name="Qiu L.-H."/>
            <person name="Gao Z.-H."/>
        </authorList>
    </citation>
    <scope>NUCLEOTIDE SEQUENCE [LARGE SCALE GENOMIC DNA]</scope>
    <source>
        <strain evidence="16 17">DHOA06</strain>
    </source>
</reference>
<dbReference type="EC" id="2.3.2.6" evidence="10 15"/>
<comment type="similarity">
    <text evidence="9 15">Belongs to the L/F-transferase family.</text>
</comment>
<name>A0A3S0PDG3_9GAMM</name>
<dbReference type="AlphaFoldDB" id="A0A3S0PDG3"/>
<evidence type="ECO:0000256" key="14">
    <source>
        <dbReference type="ARBA" id="ARBA00083640"/>
    </source>
</evidence>
<evidence type="ECO:0000256" key="6">
    <source>
        <dbReference type="ARBA" id="ARBA00050652"/>
    </source>
</evidence>
<evidence type="ECO:0000256" key="4">
    <source>
        <dbReference type="ARBA" id="ARBA00023315"/>
    </source>
</evidence>
<dbReference type="InterPro" id="IPR042203">
    <property type="entry name" value="Leu/Phe-tRNA_Trfase_C"/>
</dbReference>
<dbReference type="InterPro" id="IPR042221">
    <property type="entry name" value="Leu/Phe-tRNA_Trfase_N"/>
</dbReference>
<dbReference type="NCBIfam" id="TIGR00667">
    <property type="entry name" value="aat"/>
    <property type="match status" value="1"/>
</dbReference>
<dbReference type="RefSeq" id="WP_126672708.1">
    <property type="nucleotide sequence ID" value="NZ_RYZR01000003.1"/>
</dbReference>
<organism evidence="16 17">
    <name type="scientific">Dyella dinghuensis</name>
    <dbReference type="NCBI Taxonomy" id="1920169"/>
    <lineage>
        <taxon>Bacteria</taxon>
        <taxon>Pseudomonadati</taxon>
        <taxon>Pseudomonadota</taxon>
        <taxon>Gammaproteobacteria</taxon>
        <taxon>Lysobacterales</taxon>
        <taxon>Rhodanobacteraceae</taxon>
        <taxon>Dyella</taxon>
    </lineage>
</organism>
<dbReference type="FunFam" id="3.30.70.3550:FF:000001">
    <property type="entry name" value="Leucyl/phenylalanyl-tRNA--protein transferase"/>
    <property type="match status" value="1"/>
</dbReference>
<dbReference type="Proteomes" id="UP000267077">
    <property type="component" value="Unassembled WGS sequence"/>
</dbReference>
<dbReference type="InterPro" id="IPR004616">
    <property type="entry name" value="Leu/Phe-tRNA_Trfase"/>
</dbReference>
<comment type="function">
    <text evidence="8 15">Functions in the N-end rule pathway of protein degradation where it conjugates Leu, Phe and, less efficiently, Met from aminoacyl-tRNAs to the N-termini of proteins containing an N-terminal arginine or lysine.</text>
</comment>
<evidence type="ECO:0000256" key="2">
    <source>
        <dbReference type="ARBA" id="ARBA00022490"/>
    </source>
</evidence>
<dbReference type="GO" id="GO:0005737">
    <property type="term" value="C:cytoplasm"/>
    <property type="evidence" value="ECO:0007669"/>
    <property type="project" value="UniProtKB-SubCell"/>
</dbReference>
<evidence type="ECO:0000256" key="1">
    <source>
        <dbReference type="ARBA" id="ARBA00004496"/>
    </source>
</evidence>
<dbReference type="PANTHER" id="PTHR30098:SF2">
    <property type="entry name" value="LEUCYL_PHENYLALANYL-TRNA--PROTEIN TRANSFERASE"/>
    <property type="match status" value="1"/>
</dbReference>
<dbReference type="Pfam" id="PF03588">
    <property type="entry name" value="Leu_Phe_trans"/>
    <property type="match status" value="1"/>
</dbReference>
<dbReference type="InterPro" id="IPR016181">
    <property type="entry name" value="Acyl_CoA_acyltransferase"/>
</dbReference>
<evidence type="ECO:0000256" key="5">
    <source>
        <dbReference type="ARBA" id="ARBA00050607"/>
    </source>
</evidence>
<evidence type="ECO:0000313" key="17">
    <source>
        <dbReference type="Proteomes" id="UP000267077"/>
    </source>
</evidence>